<dbReference type="EMBL" id="LAZR01002986">
    <property type="protein sequence ID" value="KKN23298.1"/>
    <property type="molecule type" value="Genomic_DNA"/>
</dbReference>
<name>A0A0F9S1X0_9ZZZZ</name>
<reference evidence="1" key="1">
    <citation type="journal article" date="2015" name="Nature">
        <title>Complex archaea that bridge the gap between prokaryotes and eukaryotes.</title>
        <authorList>
            <person name="Spang A."/>
            <person name="Saw J.H."/>
            <person name="Jorgensen S.L."/>
            <person name="Zaremba-Niedzwiedzka K."/>
            <person name="Martijn J."/>
            <person name="Lind A.E."/>
            <person name="van Eijk R."/>
            <person name="Schleper C."/>
            <person name="Guy L."/>
            <person name="Ettema T.J."/>
        </authorList>
    </citation>
    <scope>NUCLEOTIDE SEQUENCE</scope>
</reference>
<evidence type="ECO:0000313" key="1">
    <source>
        <dbReference type="EMBL" id="KKN23298.1"/>
    </source>
</evidence>
<protein>
    <submittedName>
        <fullName evidence="1">Uncharacterized protein</fullName>
    </submittedName>
</protein>
<comment type="caution">
    <text evidence="1">The sequence shown here is derived from an EMBL/GenBank/DDBJ whole genome shotgun (WGS) entry which is preliminary data.</text>
</comment>
<dbReference type="InterPro" id="IPR024131">
    <property type="entry name" value="UPF0489"/>
</dbReference>
<organism evidence="1">
    <name type="scientific">marine sediment metagenome</name>
    <dbReference type="NCBI Taxonomy" id="412755"/>
    <lineage>
        <taxon>unclassified sequences</taxon>
        <taxon>metagenomes</taxon>
        <taxon>ecological metagenomes</taxon>
    </lineage>
</organism>
<dbReference type="AlphaFoldDB" id="A0A0F9S1X0"/>
<sequence length="246" mass="29308">MDRILDIDLDFFLNRVSDSREDEKRLNKKKYYPWEKRTLKSFLENRCCLRINNPILGRVIKQHHQAFYFWRQLILNKRISVPFELVHIDAHSDLGVGDWGWIHVTSELLHRPVKERMYPDESSLLGINEANYLAFAIACRWIKKLTFIIHPTWEDDLMEVYFKDFNLNSGYIQLKKFDKEELFEKGFDSEPSLPDLEPEIPVLFVPILEYRSKLPFTLLTLSHSKSYTPKASDKLIRVIKSYIKKV</sequence>
<proteinExistence type="predicted"/>
<gene>
    <name evidence="1" type="ORF">LCGC14_0906340</name>
</gene>
<dbReference type="Pfam" id="PF12640">
    <property type="entry name" value="UPF0489"/>
    <property type="match status" value="1"/>
</dbReference>
<accession>A0A0F9S1X0</accession>